<comment type="similarity">
    <text evidence="6">Belongs to the vsr family.</text>
</comment>
<evidence type="ECO:0000313" key="9">
    <source>
        <dbReference type="Proteomes" id="UP000198943"/>
    </source>
</evidence>
<evidence type="ECO:0000256" key="5">
    <source>
        <dbReference type="ARBA" id="ARBA00023204"/>
    </source>
</evidence>
<dbReference type="AlphaFoldDB" id="A0A1G6NAM7"/>
<dbReference type="PIRSF" id="PIRSF018267">
    <property type="entry name" value="VSR_endonuc"/>
    <property type="match status" value="1"/>
</dbReference>
<dbReference type="Pfam" id="PF04480">
    <property type="entry name" value="DUF559"/>
    <property type="match status" value="1"/>
</dbReference>
<dbReference type="EC" id="3.1.-.-" evidence="6"/>
<dbReference type="GO" id="GO:0006298">
    <property type="term" value="P:mismatch repair"/>
    <property type="evidence" value="ECO:0007669"/>
    <property type="project" value="UniProtKB-UniRule"/>
</dbReference>
<evidence type="ECO:0000259" key="7">
    <source>
        <dbReference type="Pfam" id="PF04480"/>
    </source>
</evidence>
<keyword evidence="9" id="KW-1185">Reference proteome</keyword>
<gene>
    <name evidence="8" type="ORF">SAMN04487864_1137</name>
</gene>
<dbReference type="Gene3D" id="3.40.960.10">
    <property type="entry name" value="VSR Endonuclease"/>
    <property type="match status" value="1"/>
</dbReference>
<evidence type="ECO:0000256" key="3">
    <source>
        <dbReference type="ARBA" id="ARBA00022763"/>
    </source>
</evidence>
<dbReference type="SUPFAM" id="SSF52980">
    <property type="entry name" value="Restriction endonuclease-like"/>
    <property type="match status" value="1"/>
</dbReference>
<protein>
    <recommendedName>
        <fullName evidence="6">Very short patch repair endonuclease</fullName>
        <ecNumber evidence="6">3.1.-.-</ecNumber>
    </recommendedName>
</protein>
<evidence type="ECO:0000256" key="6">
    <source>
        <dbReference type="PIRNR" id="PIRNR018267"/>
    </source>
</evidence>
<keyword evidence="2 6" id="KW-0255">Endonuclease</keyword>
<dbReference type="EMBL" id="FMYW01000013">
    <property type="protein sequence ID" value="SDC64889.1"/>
    <property type="molecule type" value="Genomic_DNA"/>
</dbReference>
<name>A0A1G6NAM7_9FIRM</name>
<reference evidence="9" key="1">
    <citation type="submission" date="2016-10" db="EMBL/GenBank/DDBJ databases">
        <authorList>
            <person name="Varghese N."/>
            <person name="Submissions S."/>
        </authorList>
    </citation>
    <scope>NUCLEOTIDE SEQUENCE [LARGE SCALE GENOMIC DNA]</scope>
    <source>
        <strain evidence="9">DSM 11005</strain>
    </source>
</reference>
<dbReference type="InterPro" id="IPR011335">
    <property type="entry name" value="Restrct_endonuc-II-like"/>
</dbReference>
<dbReference type="Pfam" id="PF03852">
    <property type="entry name" value="Vsr"/>
    <property type="match status" value="1"/>
</dbReference>
<dbReference type="RefSeq" id="WP_093730867.1">
    <property type="nucleotide sequence ID" value="NZ_FMYW01000013.1"/>
</dbReference>
<keyword evidence="3 6" id="KW-0227">DNA damage</keyword>
<evidence type="ECO:0000256" key="2">
    <source>
        <dbReference type="ARBA" id="ARBA00022759"/>
    </source>
</evidence>
<organism evidence="8 9">
    <name type="scientific">Succiniclasticum ruminis</name>
    <dbReference type="NCBI Taxonomy" id="40841"/>
    <lineage>
        <taxon>Bacteria</taxon>
        <taxon>Bacillati</taxon>
        <taxon>Bacillota</taxon>
        <taxon>Negativicutes</taxon>
        <taxon>Acidaminococcales</taxon>
        <taxon>Acidaminococcaceae</taxon>
        <taxon>Succiniclasticum</taxon>
    </lineage>
</organism>
<dbReference type="OrthoDB" id="9801520at2"/>
<evidence type="ECO:0000313" key="8">
    <source>
        <dbReference type="EMBL" id="SDC64889.1"/>
    </source>
</evidence>
<keyword evidence="5 6" id="KW-0234">DNA repair</keyword>
<dbReference type="InterPro" id="IPR007569">
    <property type="entry name" value="DUF559"/>
</dbReference>
<evidence type="ECO:0000256" key="4">
    <source>
        <dbReference type="ARBA" id="ARBA00022801"/>
    </source>
</evidence>
<keyword evidence="1 6" id="KW-0540">Nuclease</keyword>
<accession>A0A1G6NAM7</accession>
<proteinExistence type="inferred from homology"/>
<feature type="domain" description="DUF559" evidence="7">
    <location>
        <begin position="94"/>
        <end position="133"/>
    </location>
</feature>
<evidence type="ECO:0000256" key="1">
    <source>
        <dbReference type="ARBA" id="ARBA00022722"/>
    </source>
</evidence>
<comment type="function">
    <text evidence="6">May nick specific sequences that contain T:G mispairs resulting from m5C-deamination.</text>
</comment>
<keyword evidence="4 6" id="KW-0378">Hydrolase</keyword>
<dbReference type="InterPro" id="IPR004603">
    <property type="entry name" value="DNA_mismatch_endonuc_vsr"/>
</dbReference>
<dbReference type="NCBIfam" id="TIGR00632">
    <property type="entry name" value="vsr"/>
    <property type="match status" value="1"/>
</dbReference>
<sequence length="137" mass="16335">MDFMTPEQRKRNMQHIPSKDTKAELLLRKALWHKGLRYRKNVKILPGKPDIVFTKQKIVIFVDGDFWHARGHLDRPGEQIGTNKTFWRKKLTANAERDRFVNDALLEQGWLVLRFWESDVKKDLGKCVDEILRYFVL</sequence>
<dbReference type="CDD" id="cd00221">
    <property type="entry name" value="Vsr"/>
    <property type="match status" value="1"/>
</dbReference>
<dbReference type="GO" id="GO:0004519">
    <property type="term" value="F:endonuclease activity"/>
    <property type="evidence" value="ECO:0007669"/>
    <property type="project" value="UniProtKB-KW"/>
</dbReference>
<dbReference type="GO" id="GO:0016787">
    <property type="term" value="F:hydrolase activity"/>
    <property type="evidence" value="ECO:0007669"/>
    <property type="project" value="UniProtKB-KW"/>
</dbReference>
<dbReference type="Proteomes" id="UP000198943">
    <property type="component" value="Unassembled WGS sequence"/>
</dbReference>